<accession>A0AAE1F774</accession>
<feature type="compositionally biased region" description="Low complexity" evidence="1">
    <location>
        <begin position="324"/>
        <end position="349"/>
    </location>
</feature>
<evidence type="ECO:0000313" key="5">
    <source>
        <dbReference type="EMBL" id="KAK3868513.1"/>
    </source>
</evidence>
<dbReference type="Pfam" id="PF05050">
    <property type="entry name" value="Methyltransf_21"/>
    <property type="match status" value="2"/>
</dbReference>
<dbReference type="GO" id="GO:0005886">
    <property type="term" value="C:plasma membrane"/>
    <property type="evidence" value="ECO:0007669"/>
    <property type="project" value="TreeGrafter"/>
</dbReference>
<dbReference type="GO" id="GO:0006888">
    <property type="term" value="P:endoplasmic reticulum to Golgi vesicle-mediated transport"/>
    <property type="evidence" value="ECO:0007669"/>
    <property type="project" value="TreeGrafter"/>
</dbReference>
<sequence>MAFQLLMVVVIAVLLTSLALVTIDFTPGFSPVSVEGYDGSVKRDALVVPLDYLMKGPVTLQQDDPKLIQRIISQYLHHPSDAPYQLHSINDDPSMGQSKMILNILGEQVNNGGFFVECGALDGETRSNTLVFEKKYGWRGVLIEGDPKNFELVKQKNRKTWTVNACLSTQPYPNTVMFKQQFNIGKISKLVTGEKHKGYSEVQCLPFYSVLLALNITTVDYFSLDVEGSELEVLRTIPWDKVNIKIMSVEFIHGAEGKEALKKYVMDQGYKVYSEVTHKGGYANDYIFYKNDIVPWIQSVPNSCVRGEGSSVIGEDCSVRIEGSSVRGEGSSVRGEGSSVRGEGSSVIGEDCRLRGEGSSVRGEESSVIGEGSSVRGEGSSVRGEGSSVRGERSSVRGERSSVRGEGSSVRSEGISVRGKEKKRYQYTSRIGSLPGLTHSIIMGCNALTRRMAFQLLMVVVIAVLLTSLALVTIDFTPGFSPVSVEGYDGSVKRDALVVPLDYLMKGPVTLQQDDPKLIQRIISQYLHHPSDAPYQLHSINDDPSMGQSKTIRNILGEQVNNGGFFVECGALDGETRSNTLVFEKKYGWRGVLIEGDPKNFELVKQKNRKTWTVNACLSTQPYPNTVMFKQQFNIGKISKLVTGEKHKGYAEVQCLPFYSVLLALNITTVDYFSLDVEGSELEVLRTIPWDKVNIKTMSVEFIHGAEGKEALKKYVMDQGYKVYSEVTHNGGYANDYIFYKNDIVPWK</sequence>
<dbReference type="GO" id="GO:0005794">
    <property type="term" value="C:Golgi apparatus"/>
    <property type="evidence" value="ECO:0007669"/>
    <property type="project" value="TreeGrafter"/>
</dbReference>
<feature type="chain" id="PRO_5041938299" description="Methyltransferase FkbM domain-containing protein" evidence="3">
    <location>
        <begin position="20"/>
        <end position="748"/>
    </location>
</feature>
<reference evidence="5" key="1">
    <citation type="submission" date="2023-10" db="EMBL/GenBank/DDBJ databases">
        <title>Genome assemblies of two species of porcelain crab, Petrolisthes cinctipes and Petrolisthes manimaculis (Anomura: Porcellanidae).</title>
        <authorList>
            <person name="Angst P."/>
        </authorList>
    </citation>
    <scope>NUCLEOTIDE SEQUENCE</scope>
    <source>
        <strain evidence="5">PB745_01</strain>
        <tissue evidence="5">Gill</tissue>
    </source>
</reference>
<keyword evidence="2" id="KW-0472">Membrane</keyword>
<feature type="compositionally biased region" description="Basic and acidic residues" evidence="1">
    <location>
        <begin position="390"/>
        <end position="403"/>
    </location>
</feature>
<dbReference type="GO" id="GO:0005789">
    <property type="term" value="C:endoplasmic reticulum membrane"/>
    <property type="evidence" value="ECO:0007669"/>
    <property type="project" value="TreeGrafter"/>
</dbReference>
<dbReference type="Proteomes" id="UP001286313">
    <property type="component" value="Unassembled WGS sequence"/>
</dbReference>
<evidence type="ECO:0000259" key="4">
    <source>
        <dbReference type="Pfam" id="PF05050"/>
    </source>
</evidence>
<dbReference type="GO" id="GO:0016197">
    <property type="term" value="P:endosomal transport"/>
    <property type="evidence" value="ECO:0007669"/>
    <property type="project" value="TreeGrafter"/>
</dbReference>
<feature type="transmembrane region" description="Helical" evidence="2">
    <location>
        <begin position="452"/>
        <end position="474"/>
    </location>
</feature>
<feature type="compositionally biased region" description="Low complexity" evidence="1">
    <location>
        <begin position="404"/>
        <end position="417"/>
    </location>
</feature>
<dbReference type="EMBL" id="JAWQEG010002995">
    <property type="protein sequence ID" value="KAK3868513.1"/>
    <property type="molecule type" value="Genomic_DNA"/>
</dbReference>
<dbReference type="InterPro" id="IPR053202">
    <property type="entry name" value="EGF_Rcpt_Signaling_Reg"/>
</dbReference>
<dbReference type="SUPFAM" id="SSF53335">
    <property type="entry name" value="S-adenosyl-L-methionine-dependent methyltransferases"/>
    <property type="match status" value="2"/>
</dbReference>
<dbReference type="AlphaFoldDB" id="A0AAE1F774"/>
<dbReference type="InterPro" id="IPR029063">
    <property type="entry name" value="SAM-dependent_MTases_sf"/>
</dbReference>
<organism evidence="5 6">
    <name type="scientific">Petrolisthes cinctipes</name>
    <name type="common">Flat porcelain crab</name>
    <dbReference type="NCBI Taxonomy" id="88211"/>
    <lineage>
        <taxon>Eukaryota</taxon>
        <taxon>Metazoa</taxon>
        <taxon>Ecdysozoa</taxon>
        <taxon>Arthropoda</taxon>
        <taxon>Crustacea</taxon>
        <taxon>Multicrustacea</taxon>
        <taxon>Malacostraca</taxon>
        <taxon>Eumalacostraca</taxon>
        <taxon>Eucarida</taxon>
        <taxon>Decapoda</taxon>
        <taxon>Pleocyemata</taxon>
        <taxon>Anomura</taxon>
        <taxon>Galatheoidea</taxon>
        <taxon>Porcellanidae</taxon>
        <taxon>Petrolisthes</taxon>
    </lineage>
</organism>
<gene>
    <name evidence="5" type="ORF">Pcinc_026112</name>
</gene>
<evidence type="ECO:0000256" key="3">
    <source>
        <dbReference type="SAM" id="SignalP"/>
    </source>
</evidence>
<feature type="compositionally biased region" description="Low complexity" evidence="1">
    <location>
        <begin position="357"/>
        <end position="389"/>
    </location>
</feature>
<protein>
    <recommendedName>
        <fullName evidence="4">Methyltransferase FkbM domain-containing protein</fullName>
    </recommendedName>
</protein>
<keyword evidence="2" id="KW-1133">Transmembrane helix</keyword>
<keyword evidence="3" id="KW-0732">Signal</keyword>
<dbReference type="SUPFAM" id="SSF101967">
    <property type="entry name" value="Adhesin YadA, collagen-binding domain"/>
    <property type="match status" value="1"/>
</dbReference>
<dbReference type="PANTHER" id="PTHR34009:SF2">
    <property type="entry name" value="PROTEIN STAR"/>
    <property type="match status" value="1"/>
</dbReference>
<comment type="caution">
    <text evidence="5">The sequence shown here is derived from an EMBL/GenBank/DDBJ whole genome shotgun (WGS) entry which is preliminary data.</text>
</comment>
<feature type="signal peptide" evidence="3">
    <location>
        <begin position="1"/>
        <end position="19"/>
    </location>
</feature>
<dbReference type="PANTHER" id="PTHR34009">
    <property type="entry name" value="PROTEIN STAR"/>
    <property type="match status" value="1"/>
</dbReference>
<dbReference type="Gene3D" id="3.40.50.150">
    <property type="entry name" value="Vaccinia Virus protein VP39"/>
    <property type="match status" value="2"/>
</dbReference>
<feature type="region of interest" description="Disordered" evidence="1">
    <location>
        <begin position="324"/>
        <end position="417"/>
    </location>
</feature>
<evidence type="ECO:0000256" key="1">
    <source>
        <dbReference type="SAM" id="MobiDB-lite"/>
    </source>
</evidence>
<feature type="domain" description="Methyltransferase FkbM" evidence="4">
    <location>
        <begin position="117"/>
        <end position="270"/>
    </location>
</feature>
<dbReference type="Gene3D" id="2.150.10.10">
    <property type="entry name" value="Serralysin-like metalloprotease, C-terminal"/>
    <property type="match status" value="1"/>
</dbReference>
<name>A0AAE1F774_PETCI</name>
<evidence type="ECO:0000313" key="6">
    <source>
        <dbReference type="Proteomes" id="UP001286313"/>
    </source>
</evidence>
<dbReference type="InterPro" id="IPR011049">
    <property type="entry name" value="Serralysin-like_metalloprot_C"/>
</dbReference>
<proteinExistence type="predicted"/>
<keyword evidence="6" id="KW-1185">Reference proteome</keyword>
<feature type="domain" description="Methyltransferase FkbM" evidence="4">
    <location>
        <begin position="568"/>
        <end position="721"/>
    </location>
</feature>
<keyword evidence="2" id="KW-0812">Transmembrane</keyword>
<dbReference type="GO" id="GO:0031902">
    <property type="term" value="C:late endosome membrane"/>
    <property type="evidence" value="ECO:0007669"/>
    <property type="project" value="TreeGrafter"/>
</dbReference>
<dbReference type="InterPro" id="IPR006342">
    <property type="entry name" value="FkbM_mtfrase"/>
</dbReference>
<evidence type="ECO:0000256" key="2">
    <source>
        <dbReference type="SAM" id="Phobius"/>
    </source>
</evidence>